<name>A0A846Z3H5_9ACTN</name>
<accession>A0A846Z3H5</accession>
<feature type="compositionally biased region" description="Basic and acidic residues" evidence="1">
    <location>
        <begin position="10"/>
        <end position="28"/>
    </location>
</feature>
<proteinExistence type="predicted"/>
<evidence type="ECO:0000313" key="3">
    <source>
        <dbReference type="Proteomes" id="UP000579250"/>
    </source>
</evidence>
<dbReference type="AlphaFoldDB" id="A0A846Z3H5"/>
<feature type="region of interest" description="Disordered" evidence="1">
    <location>
        <begin position="1"/>
        <end position="30"/>
    </location>
</feature>
<comment type="caution">
    <text evidence="2">The sequence shown here is derived from an EMBL/GenBank/DDBJ whole genome shotgun (WGS) entry which is preliminary data.</text>
</comment>
<sequence length="86" mass="9620">MTAALAAQTHRRDTADHPRPAPRPHPDQPRATTIADLQARSSVICWYGARTAEWWALIPGGTQRRIVNAPDPEALIETIFKARARR</sequence>
<dbReference type="Proteomes" id="UP000579250">
    <property type="component" value="Unassembled WGS sequence"/>
</dbReference>
<dbReference type="EMBL" id="JAAXPI010000019">
    <property type="protein sequence ID" value="NKZ05245.1"/>
    <property type="molecule type" value="Genomic_DNA"/>
</dbReference>
<protein>
    <submittedName>
        <fullName evidence="2">Uncharacterized protein</fullName>
    </submittedName>
</protein>
<reference evidence="2 3" key="1">
    <citation type="submission" date="2020-04" db="EMBL/GenBank/DDBJ databases">
        <title>MicrobeNet Type strains.</title>
        <authorList>
            <person name="Nicholson A.C."/>
        </authorList>
    </citation>
    <scope>NUCLEOTIDE SEQUENCE [LARGE SCALE GENOMIC DNA]</scope>
    <source>
        <strain evidence="2 3">ATCC BAA-277</strain>
    </source>
</reference>
<dbReference type="RefSeq" id="WP_157438333.1">
    <property type="nucleotide sequence ID" value="NZ_JAAXPI010000019.1"/>
</dbReference>
<organism evidence="2 3">
    <name type="scientific">Actinomadura latina</name>
    <dbReference type="NCBI Taxonomy" id="163603"/>
    <lineage>
        <taxon>Bacteria</taxon>
        <taxon>Bacillati</taxon>
        <taxon>Actinomycetota</taxon>
        <taxon>Actinomycetes</taxon>
        <taxon>Streptosporangiales</taxon>
        <taxon>Thermomonosporaceae</taxon>
        <taxon>Actinomadura</taxon>
    </lineage>
</organism>
<evidence type="ECO:0000256" key="1">
    <source>
        <dbReference type="SAM" id="MobiDB-lite"/>
    </source>
</evidence>
<evidence type="ECO:0000313" key="2">
    <source>
        <dbReference type="EMBL" id="NKZ05245.1"/>
    </source>
</evidence>
<gene>
    <name evidence="2" type="ORF">HGB48_16035</name>
</gene>
<keyword evidence="3" id="KW-1185">Reference proteome</keyword>